<reference evidence="3 4" key="2">
    <citation type="submission" date="2018-11" db="EMBL/GenBank/DDBJ databases">
        <authorList>
            <consortium name="Pathogen Informatics"/>
        </authorList>
    </citation>
    <scope>NUCLEOTIDE SEQUENCE [LARGE SCALE GENOMIC DNA]</scope>
</reference>
<dbReference type="InterPro" id="IPR050348">
    <property type="entry name" value="Protein-Tyr_Phosphatase"/>
</dbReference>
<dbReference type="PANTHER" id="PTHR19134:SF449">
    <property type="entry name" value="TYROSINE-PROTEIN PHOSPHATASE 1"/>
    <property type="match status" value="1"/>
</dbReference>
<dbReference type="InterPro" id="IPR000387">
    <property type="entry name" value="Tyr_Pase_dom"/>
</dbReference>
<evidence type="ECO:0000259" key="2">
    <source>
        <dbReference type="PROSITE" id="PS50056"/>
    </source>
</evidence>
<proteinExistence type="predicted"/>
<evidence type="ECO:0000259" key="1">
    <source>
        <dbReference type="PROSITE" id="PS50055"/>
    </source>
</evidence>
<dbReference type="SMART" id="SM00404">
    <property type="entry name" value="PTPc_motif"/>
    <property type="match status" value="1"/>
</dbReference>
<dbReference type="OrthoDB" id="10253954at2759"/>
<evidence type="ECO:0000313" key="5">
    <source>
        <dbReference type="WBParaSite" id="TASK_0000533201-mRNA-1"/>
    </source>
</evidence>
<dbReference type="PRINTS" id="PR00700">
    <property type="entry name" value="PRTYPHPHTASE"/>
</dbReference>
<dbReference type="SUPFAM" id="SSF52799">
    <property type="entry name" value="(Phosphotyrosine protein) phosphatases II"/>
    <property type="match status" value="1"/>
</dbReference>
<dbReference type="Proteomes" id="UP000282613">
    <property type="component" value="Unassembled WGS sequence"/>
</dbReference>
<dbReference type="GO" id="GO:0004725">
    <property type="term" value="F:protein tyrosine phosphatase activity"/>
    <property type="evidence" value="ECO:0007669"/>
    <property type="project" value="InterPro"/>
</dbReference>
<dbReference type="AlphaFoldDB" id="A0A0R3W5E1"/>
<feature type="domain" description="Tyrosine-protein phosphatase" evidence="1">
    <location>
        <begin position="30"/>
        <end position="135"/>
    </location>
</feature>
<gene>
    <name evidence="3" type="ORF">TASK_LOCUS5333</name>
</gene>
<keyword evidence="4" id="KW-1185">Reference proteome</keyword>
<dbReference type="InterPro" id="IPR000242">
    <property type="entry name" value="PTP_cat"/>
</dbReference>
<sequence>MDPNAAYMNMSEGNMGALIYLLCVFQPWIVKQLHVRIWNDHGVPPMEKFYLILQAHLDLFAKYPLGQFGPPVVHCSAGVGRTGTFICGRFLLDQLRKDPSNIDIIGTALAIRRWRKSLVQAEVQLRFLFKFVEYVIDKEGLTPATIGAVGMSILK</sequence>
<dbReference type="PANTHER" id="PTHR19134">
    <property type="entry name" value="RECEPTOR-TYPE TYROSINE-PROTEIN PHOSPHATASE"/>
    <property type="match status" value="1"/>
</dbReference>
<name>A0A0R3W5E1_TAEAS</name>
<dbReference type="EMBL" id="UYRS01018408">
    <property type="protein sequence ID" value="VDK34895.1"/>
    <property type="molecule type" value="Genomic_DNA"/>
</dbReference>
<dbReference type="Gene3D" id="3.90.190.10">
    <property type="entry name" value="Protein tyrosine phosphatase superfamily"/>
    <property type="match status" value="1"/>
</dbReference>
<dbReference type="PROSITE" id="PS50056">
    <property type="entry name" value="TYR_PHOSPHATASE_2"/>
    <property type="match status" value="1"/>
</dbReference>
<reference evidence="5" key="1">
    <citation type="submission" date="2017-02" db="UniProtKB">
        <authorList>
            <consortium name="WormBaseParasite"/>
        </authorList>
    </citation>
    <scope>IDENTIFICATION</scope>
</reference>
<evidence type="ECO:0000313" key="4">
    <source>
        <dbReference type="Proteomes" id="UP000282613"/>
    </source>
</evidence>
<dbReference type="InterPro" id="IPR016130">
    <property type="entry name" value="Tyr_Pase_AS"/>
</dbReference>
<evidence type="ECO:0000313" key="3">
    <source>
        <dbReference type="EMBL" id="VDK34895.1"/>
    </source>
</evidence>
<dbReference type="PROSITE" id="PS00383">
    <property type="entry name" value="TYR_PHOSPHATASE_1"/>
    <property type="match status" value="1"/>
</dbReference>
<dbReference type="PROSITE" id="PS50055">
    <property type="entry name" value="TYR_PHOSPHATASE_PTP"/>
    <property type="match status" value="1"/>
</dbReference>
<dbReference type="InterPro" id="IPR003595">
    <property type="entry name" value="Tyr_Pase_cat"/>
</dbReference>
<protein>
    <submittedName>
        <fullName evidence="5">TYR_PHOSPHATASE_2 domain-containing protein</fullName>
    </submittedName>
</protein>
<feature type="domain" description="Tyrosine specific protein phosphatases" evidence="2">
    <location>
        <begin position="47"/>
        <end position="126"/>
    </location>
</feature>
<organism evidence="5">
    <name type="scientific">Taenia asiatica</name>
    <name type="common">Asian tapeworm</name>
    <dbReference type="NCBI Taxonomy" id="60517"/>
    <lineage>
        <taxon>Eukaryota</taxon>
        <taxon>Metazoa</taxon>
        <taxon>Spiralia</taxon>
        <taxon>Lophotrochozoa</taxon>
        <taxon>Platyhelminthes</taxon>
        <taxon>Cestoda</taxon>
        <taxon>Eucestoda</taxon>
        <taxon>Cyclophyllidea</taxon>
        <taxon>Taeniidae</taxon>
        <taxon>Taenia</taxon>
    </lineage>
</organism>
<accession>A0A0R3W5E1</accession>
<dbReference type="InterPro" id="IPR029021">
    <property type="entry name" value="Prot-tyrosine_phosphatase-like"/>
</dbReference>
<dbReference type="Pfam" id="PF00102">
    <property type="entry name" value="Y_phosphatase"/>
    <property type="match status" value="1"/>
</dbReference>
<dbReference type="STRING" id="60517.A0A0R3W5E1"/>
<dbReference type="WBParaSite" id="TASK_0000533201-mRNA-1">
    <property type="protein sequence ID" value="TASK_0000533201-mRNA-1"/>
    <property type="gene ID" value="TASK_0000533201"/>
</dbReference>